<proteinExistence type="predicted"/>
<feature type="domain" description="Alpha/beta hydrolase fold-3" evidence="2">
    <location>
        <begin position="174"/>
        <end position="351"/>
    </location>
</feature>
<organism evidence="3 4">
    <name type="scientific">Collybiopsis confluens</name>
    <dbReference type="NCBI Taxonomy" id="2823264"/>
    <lineage>
        <taxon>Eukaryota</taxon>
        <taxon>Fungi</taxon>
        <taxon>Dikarya</taxon>
        <taxon>Basidiomycota</taxon>
        <taxon>Agaricomycotina</taxon>
        <taxon>Agaricomycetes</taxon>
        <taxon>Agaricomycetidae</taxon>
        <taxon>Agaricales</taxon>
        <taxon>Marasmiineae</taxon>
        <taxon>Omphalotaceae</taxon>
        <taxon>Collybiopsis</taxon>
    </lineage>
</organism>
<sequence length="382" mass="42977">MMLPETKTGVSSPKLKYGAISWFDHLHITFVFLCLPYHLGLEVFRTLFNFTPSVSPAYTAKPLKRRIGDALIRSSLPALEPSEIQWVLGSGLDIYHKWAKRYSLPTAVDYLDCGKGIGGHLLWIGPKRTKNVMLYCPAYFYPVQDYSLKLWRYAQLEWENQGIDVGIAVSVLTEAAFPTQLRQAVRAIEHLISIGCQLSDIQLVGDSAGGNLVTQVLSHILHPLPFVPPLKIPQSSRFRGVYLMSPWVSLSNSDQWGDSFQSKSYYDIAKGVEQLGPLYLAHVPSSLTPYVEPVRAPDDWFAGLEDVVDRILLSTGNEERLFDQDVVFFEKKIKECHRNATLVIQEGGLHDDPIMDFLISEVPLENTLTPVVLEWIAKGFKA</sequence>
<dbReference type="Gene3D" id="3.40.50.1820">
    <property type="entry name" value="alpha/beta hydrolase"/>
    <property type="match status" value="1"/>
</dbReference>
<reference evidence="3 4" key="1">
    <citation type="journal article" date="2020" name="ISME J.">
        <title>Uncovering the hidden diversity of litter-decomposition mechanisms in mushroom-forming fungi.</title>
        <authorList>
            <person name="Floudas D."/>
            <person name="Bentzer J."/>
            <person name="Ahren D."/>
            <person name="Johansson T."/>
            <person name="Persson P."/>
            <person name="Tunlid A."/>
        </authorList>
    </citation>
    <scope>NUCLEOTIDE SEQUENCE [LARGE SCALE GENOMIC DNA]</scope>
    <source>
        <strain evidence="3 4">CBS 406.79</strain>
    </source>
</reference>
<accession>A0A8H5MB54</accession>
<keyword evidence="1" id="KW-0378">Hydrolase</keyword>
<dbReference type="PANTHER" id="PTHR48081:SF31">
    <property type="entry name" value="STERYL ACETYL HYDROLASE MUG81-RELATED"/>
    <property type="match status" value="1"/>
</dbReference>
<comment type="caution">
    <text evidence="3">The sequence shown here is derived from an EMBL/GenBank/DDBJ whole genome shotgun (WGS) entry which is preliminary data.</text>
</comment>
<dbReference type="PANTHER" id="PTHR48081">
    <property type="entry name" value="AB HYDROLASE SUPERFAMILY PROTEIN C4A8.06C"/>
    <property type="match status" value="1"/>
</dbReference>
<evidence type="ECO:0000313" key="3">
    <source>
        <dbReference type="EMBL" id="KAF5387548.1"/>
    </source>
</evidence>
<dbReference type="OrthoDB" id="2152029at2759"/>
<dbReference type="AlphaFoldDB" id="A0A8H5MB54"/>
<evidence type="ECO:0000256" key="1">
    <source>
        <dbReference type="ARBA" id="ARBA00022801"/>
    </source>
</evidence>
<evidence type="ECO:0000259" key="2">
    <source>
        <dbReference type="Pfam" id="PF07859"/>
    </source>
</evidence>
<dbReference type="EMBL" id="JAACJN010000031">
    <property type="protein sequence ID" value="KAF5387548.1"/>
    <property type="molecule type" value="Genomic_DNA"/>
</dbReference>
<dbReference type="SUPFAM" id="SSF53474">
    <property type="entry name" value="alpha/beta-Hydrolases"/>
    <property type="match status" value="1"/>
</dbReference>
<dbReference type="InterPro" id="IPR029058">
    <property type="entry name" value="AB_hydrolase_fold"/>
</dbReference>
<dbReference type="InterPro" id="IPR050300">
    <property type="entry name" value="GDXG_lipolytic_enzyme"/>
</dbReference>
<keyword evidence="4" id="KW-1185">Reference proteome</keyword>
<evidence type="ECO:0000313" key="4">
    <source>
        <dbReference type="Proteomes" id="UP000518752"/>
    </source>
</evidence>
<dbReference type="Pfam" id="PF07859">
    <property type="entry name" value="Abhydrolase_3"/>
    <property type="match status" value="1"/>
</dbReference>
<gene>
    <name evidence="3" type="ORF">D9757_006563</name>
</gene>
<dbReference type="Proteomes" id="UP000518752">
    <property type="component" value="Unassembled WGS sequence"/>
</dbReference>
<protein>
    <recommendedName>
        <fullName evidence="2">Alpha/beta hydrolase fold-3 domain-containing protein</fullName>
    </recommendedName>
</protein>
<dbReference type="GO" id="GO:0016787">
    <property type="term" value="F:hydrolase activity"/>
    <property type="evidence" value="ECO:0007669"/>
    <property type="project" value="UniProtKB-KW"/>
</dbReference>
<dbReference type="InterPro" id="IPR013094">
    <property type="entry name" value="AB_hydrolase_3"/>
</dbReference>
<name>A0A8H5MB54_9AGAR</name>